<feature type="region of interest" description="C-terminal hotdog fold" evidence="5">
    <location>
        <begin position="541"/>
        <end position="678"/>
    </location>
</feature>
<evidence type="ECO:0000259" key="7">
    <source>
        <dbReference type="PROSITE" id="PS52019"/>
    </source>
</evidence>
<evidence type="ECO:0000256" key="3">
    <source>
        <dbReference type="ARBA" id="ARBA00023268"/>
    </source>
</evidence>
<name>A0ABX0EB20_9ACTN</name>
<dbReference type="Proteomes" id="UP001518140">
    <property type="component" value="Unassembled WGS sequence"/>
</dbReference>
<dbReference type="PANTHER" id="PTHR43775:SF51">
    <property type="entry name" value="INACTIVE PHENOLPHTHIOCEROL SYNTHESIS POLYKETIDE SYNTHASE TYPE I PKS1-RELATED"/>
    <property type="match status" value="1"/>
</dbReference>
<keyword evidence="3" id="KW-0511">Multifunctional enzyme</keyword>
<dbReference type="InterPro" id="IPR050091">
    <property type="entry name" value="PKS_NRPS_Biosynth_Enz"/>
</dbReference>
<dbReference type="InterPro" id="IPR049552">
    <property type="entry name" value="PKS_DH_N"/>
</dbReference>
<dbReference type="Gene3D" id="3.40.366.10">
    <property type="entry name" value="Malonyl-Coenzyme A Acyl Carrier Protein, domain 2"/>
    <property type="match status" value="1"/>
</dbReference>
<keyword evidence="4 8" id="KW-0012">Acyltransferase</keyword>
<dbReference type="InterPro" id="IPR049551">
    <property type="entry name" value="PKS_DH_C"/>
</dbReference>
<dbReference type="PANTHER" id="PTHR43775">
    <property type="entry name" value="FATTY ACID SYNTHASE"/>
    <property type="match status" value="1"/>
</dbReference>
<dbReference type="InterPro" id="IPR014043">
    <property type="entry name" value="Acyl_transferase_dom"/>
</dbReference>
<comment type="caution">
    <text evidence="8">The sequence shown here is derived from an EMBL/GenBank/DDBJ whole genome shotgun (WGS) entry which is preliminary data.</text>
</comment>
<feature type="non-terminal residue" evidence="8">
    <location>
        <position position="1"/>
    </location>
</feature>
<evidence type="ECO:0000256" key="5">
    <source>
        <dbReference type="PROSITE-ProRule" id="PRU01363"/>
    </source>
</evidence>
<keyword evidence="2" id="KW-0808">Transferase</keyword>
<organism evidence="8 9">
    <name type="scientific">Streptomyces ureilyticus</name>
    <dbReference type="NCBI Taxonomy" id="1775131"/>
    <lineage>
        <taxon>Bacteria</taxon>
        <taxon>Bacillati</taxon>
        <taxon>Actinomycetota</taxon>
        <taxon>Actinomycetes</taxon>
        <taxon>Kitasatosporales</taxon>
        <taxon>Streptomycetaceae</taxon>
        <taxon>Streptomyces</taxon>
    </lineage>
</organism>
<dbReference type="SMART" id="SM00826">
    <property type="entry name" value="PKS_DH"/>
    <property type="match status" value="1"/>
</dbReference>
<feature type="active site" description="Proton donor; for dehydratase activity" evidence="5">
    <location>
        <position position="602"/>
    </location>
</feature>
<accession>A0ABX0EB20</accession>
<dbReference type="SMART" id="SM00827">
    <property type="entry name" value="PKS_AT"/>
    <property type="match status" value="1"/>
</dbReference>
<feature type="active site" description="Proton acceptor; for dehydratase activity" evidence="5">
    <location>
        <position position="439"/>
    </location>
</feature>
<comment type="pathway">
    <text evidence="1">Antibiotic biosynthesis.</text>
</comment>
<protein>
    <submittedName>
        <fullName evidence="8">Acyltransferase domain-containing protein</fullName>
    </submittedName>
</protein>
<dbReference type="Pfam" id="PF14765">
    <property type="entry name" value="PS-DH"/>
    <property type="match status" value="1"/>
</dbReference>
<evidence type="ECO:0000313" key="9">
    <source>
        <dbReference type="Proteomes" id="UP001518140"/>
    </source>
</evidence>
<evidence type="ECO:0000313" key="8">
    <source>
        <dbReference type="EMBL" id="NGO49457.1"/>
    </source>
</evidence>
<dbReference type="Pfam" id="PF00698">
    <property type="entry name" value="Acyl_transf_1"/>
    <property type="match status" value="1"/>
</dbReference>
<dbReference type="EMBL" id="JAAKZX010000432">
    <property type="protein sequence ID" value="NGO49457.1"/>
    <property type="molecule type" value="Genomic_DNA"/>
</dbReference>
<dbReference type="InterPro" id="IPR016035">
    <property type="entry name" value="Acyl_Trfase/lysoPLipase"/>
</dbReference>
<feature type="region of interest" description="Disordered" evidence="6">
    <location>
        <begin position="496"/>
        <end position="517"/>
    </location>
</feature>
<dbReference type="Gene3D" id="3.10.129.110">
    <property type="entry name" value="Polyketide synthase dehydratase"/>
    <property type="match status" value="1"/>
</dbReference>
<evidence type="ECO:0000256" key="6">
    <source>
        <dbReference type="SAM" id="MobiDB-lite"/>
    </source>
</evidence>
<dbReference type="SUPFAM" id="SSF55048">
    <property type="entry name" value="Probable ACP-binding domain of malonyl-CoA ACP transacylase"/>
    <property type="match status" value="1"/>
</dbReference>
<reference evidence="8 9" key="1">
    <citation type="submission" date="2020-02" db="EMBL/GenBank/DDBJ databases">
        <title>Whole-genome analyses of novel actinobacteria.</title>
        <authorList>
            <person name="Sahin N."/>
            <person name="Tokatli A."/>
        </authorList>
    </citation>
    <scope>NUCLEOTIDE SEQUENCE [LARGE SCALE GENOMIC DNA]</scope>
    <source>
        <strain evidence="8 9">YC419</strain>
    </source>
</reference>
<dbReference type="Gene3D" id="3.30.70.3290">
    <property type="match status" value="1"/>
</dbReference>
<dbReference type="InterPro" id="IPR042104">
    <property type="entry name" value="PKS_dehydratase_sf"/>
</dbReference>
<feature type="domain" description="PKS/mFAS DH" evidence="7">
    <location>
        <begin position="407"/>
        <end position="678"/>
    </location>
</feature>
<dbReference type="PROSITE" id="PS52019">
    <property type="entry name" value="PKS_MFAS_DH"/>
    <property type="match status" value="1"/>
</dbReference>
<dbReference type="GO" id="GO:0016746">
    <property type="term" value="F:acyltransferase activity"/>
    <property type="evidence" value="ECO:0007669"/>
    <property type="project" value="UniProtKB-KW"/>
</dbReference>
<evidence type="ECO:0000256" key="4">
    <source>
        <dbReference type="ARBA" id="ARBA00023315"/>
    </source>
</evidence>
<sequence>ARIVCGAANNQLAHRALTAGTPSASVVCGVSGVAQERGRAVFVFPGQGSQWQGMAVGLLDSSPVFAGAIEECERALAPFVDWSLSEVLRGGGAAAERWEQVDVLQPVLFAVMVSLAGVWRSMGVEPAAVVGHSQGEIAAACVAGGLSLGDAARVVALRSRALRRLSGLGGMVSVAAGRAWVEQVVERWPDRVGVAAANGPGSTVVSGDVPALEELLALCEAEGVRARRVPVDYASHSAHVEQIREELLRELAVVEPVASRVPFCSAVTGDWLSTEQLDAEYWVRNLRQPVEFETATRSLLAQGLGLFIECSPHPVLAPGITETIAAVDVPGVVVGSLRRDEGGMERFATSVAQAYVHGADVDWTALLPGGRQVELPTYAFQRRRYWLEDARSAGSAPDALGLDAARHPVLGAAVELAEDQGVVLTGRLSASTHPWLLDHVVDGMVLLPGTAWVELAVRAGDEVGCGLVEELTLEAPLTIPANGTVAVQVRVGTEDPSGRRSLSVHARPAGARDWTRHADGRLAPEPAGESFDLTVWPPAGAQPLALDGFYEDLAASGYGYGPVFQGLRAAWRCGDDVFAEVVLPEDQAEGAAAFGIHPALLDAALHAGLAADRGEARVRLPFTWNGVTLFAQGATNLRVRLSPAGPDTVSVSLADTEGRPVAHVDALLTRAVAAGQLRQATSADQDSLFAISWTPVSPVSSVSSERWVVVGEGG</sequence>
<keyword evidence="9" id="KW-1185">Reference proteome</keyword>
<dbReference type="InterPro" id="IPR020807">
    <property type="entry name" value="PKS_DH"/>
</dbReference>
<dbReference type="InterPro" id="IPR016036">
    <property type="entry name" value="Malonyl_transacylase_ACP-bd"/>
</dbReference>
<evidence type="ECO:0000256" key="1">
    <source>
        <dbReference type="ARBA" id="ARBA00004792"/>
    </source>
</evidence>
<dbReference type="RefSeq" id="WP_165345867.1">
    <property type="nucleotide sequence ID" value="NZ_JAAKZX010000432.1"/>
</dbReference>
<feature type="region of interest" description="N-terminal hotdog fold" evidence="5">
    <location>
        <begin position="407"/>
        <end position="529"/>
    </location>
</feature>
<proteinExistence type="predicted"/>
<dbReference type="SUPFAM" id="SSF52151">
    <property type="entry name" value="FabD/lysophospholipase-like"/>
    <property type="match status" value="1"/>
</dbReference>
<evidence type="ECO:0000256" key="2">
    <source>
        <dbReference type="ARBA" id="ARBA00022679"/>
    </source>
</evidence>
<gene>
    <name evidence="8" type="ORF">G6048_47885</name>
</gene>
<dbReference type="InterPro" id="IPR001227">
    <property type="entry name" value="Ac_transferase_dom_sf"/>
</dbReference>
<feature type="non-terminal residue" evidence="8">
    <location>
        <position position="714"/>
    </location>
</feature>
<dbReference type="InterPro" id="IPR049900">
    <property type="entry name" value="PKS_mFAS_DH"/>
</dbReference>
<dbReference type="Pfam" id="PF21089">
    <property type="entry name" value="PKS_DH_N"/>
    <property type="match status" value="1"/>
</dbReference>